<dbReference type="Gene3D" id="1.10.30.10">
    <property type="entry name" value="High mobility group box domain"/>
    <property type="match status" value="1"/>
</dbReference>
<evidence type="ECO:0000313" key="5">
    <source>
        <dbReference type="Proteomes" id="UP000789739"/>
    </source>
</evidence>
<feature type="region of interest" description="Disordered" evidence="2">
    <location>
        <begin position="139"/>
        <end position="168"/>
    </location>
</feature>
<keyword evidence="5" id="KW-1185">Reference proteome</keyword>
<dbReference type="AlphaFoldDB" id="A0A9N8VS05"/>
<protein>
    <submittedName>
        <fullName evidence="4">3128_t:CDS:1</fullName>
    </submittedName>
</protein>
<keyword evidence="1" id="KW-0539">Nucleus</keyword>
<accession>A0A9N8VS05</accession>
<evidence type="ECO:0000313" key="4">
    <source>
        <dbReference type="EMBL" id="CAG8460268.1"/>
    </source>
</evidence>
<evidence type="ECO:0000256" key="1">
    <source>
        <dbReference type="PROSITE-ProRule" id="PRU00267"/>
    </source>
</evidence>
<dbReference type="PROSITE" id="PS50118">
    <property type="entry name" value="HMG_BOX_2"/>
    <property type="match status" value="1"/>
</dbReference>
<comment type="caution">
    <text evidence="4">The sequence shown here is derived from an EMBL/GenBank/DDBJ whole genome shotgun (WGS) entry which is preliminary data.</text>
</comment>
<dbReference type="OrthoDB" id="6247875at2759"/>
<sequence>MSKLFVPERTFILPFAVNNDRAYTIELMDAANIRNSFERNLLLNPPYPLSLPLRELLKPMRKDATSSPPRPMNGWIIFRRDLEGQLRFYYSGQPRSMKETSAIASNFWKNRPKVKLYFTILAKLAEKVHKDVYPDYCYKPKRSNRPKPPSWPFIQVDGNKPTRKKNNKKDVSEIDGQTHQHIGQCNVDNNTHLQNNVDESCQRVNIYVSDNTLSLPSNVHVDSFGLLTIRDNATIQDDIGTSNFPTIGHEIYFNDNMPFLIYIPVLENGMEEYPMISNVP</sequence>
<proteinExistence type="predicted"/>
<reference evidence="4" key="1">
    <citation type="submission" date="2021-06" db="EMBL/GenBank/DDBJ databases">
        <authorList>
            <person name="Kallberg Y."/>
            <person name="Tangrot J."/>
            <person name="Rosling A."/>
        </authorList>
    </citation>
    <scope>NUCLEOTIDE SEQUENCE</scope>
    <source>
        <strain evidence="4">BR232B</strain>
    </source>
</reference>
<dbReference type="Proteomes" id="UP000789739">
    <property type="component" value="Unassembled WGS sequence"/>
</dbReference>
<feature type="DNA-binding region" description="HMG box" evidence="1">
    <location>
        <begin position="68"/>
        <end position="137"/>
    </location>
</feature>
<dbReference type="InterPro" id="IPR036910">
    <property type="entry name" value="HMG_box_dom_sf"/>
</dbReference>
<dbReference type="SUPFAM" id="SSF47095">
    <property type="entry name" value="HMG-box"/>
    <property type="match status" value="1"/>
</dbReference>
<dbReference type="GO" id="GO:0005634">
    <property type="term" value="C:nucleus"/>
    <property type="evidence" value="ECO:0007669"/>
    <property type="project" value="UniProtKB-UniRule"/>
</dbReference>
<evidence type="ECO:0000256" key="2">
    <source>
        <dbReference type="SAM" id="MobiDB-lite"/>
    </source>
</evidence>
<dbReference type="GO" id="GO:0003677">
    <property type="term" value="F:DNA binding"/>
    <property type="evidence" value="ECO:0007669"/>
    <property type="project" value="UniProtKB-UniRule"/>
</dbReference>
<feature type="domain" description="HMG box" evidence="3">
    <location>
        <begin position="68"/>
        <end position="137"/>
    </location>
</feature>
<organism evidence="4 5">
    <name type="scientific">Paraglomus brasilianum</name>
    <dbReference type="NCBI Taxonomy" id="144538"/>
    <lineage>
        <taxon>Eukaryota</taxon>
        <taxon>Fungi</taxon>
        <taxon>Fungi incertae sedis</taxon>
        <taxon>Mucoromycota</taxon>
        <taxon>Glomeromycotina</taxon>
        <taxon>Glomeromycetes</taxon>
        <taxon>Paraglomerales</taxon>
        <taxon>Paraglomeraceae</taxon>
        <taxon>Paraglomus</taxon>
    </lineage>
</organism>
<evidence type="ECO:0000259" key="3">
    <source>
        <dbReference type="PROSITE" id="PS50118"/>
    </source>
</evidence>
<gene>
    <name evidence="4" type="ORF">PBRASI_LOCUS540</name>
</gene>
<dbReference type="InterPro" id="IPR009071">
    <property type="entry name" value="HMG_box_dom"/>
</dbReference>
<keyword evidence="1" id="KW-0238">DNA-binding</keyword>
<dbReference type="EMBL" id="CAJVPI010000027">
    <property type="protein sequence ID" value="CAG8460268.1"/>
    <property type="molecule type" value="Genomic_DNA"/>
</dbReference>
<name>A0A9N8VS05_9GLOM</name>